<dbReference type="InterPro" id="IPR027417">
    <property type="entry name" value="P-loop_NTPase"/>
</dbReference>
<comment type="caution">
    <text evidence="1">The sequence shown here is derived from an EMBL/GenBank/DDBJ whole genome shotgun (WGS) entry which is preliminary data.</text>
</comment>
<accession>A0ABU3NN54</accession>
<dbReference type="RefSeq" id="WP_315624942.1">
    <property type="nucleotide sequence ID" value="NZ_JAUHMF010000002.1"/>
</dbReference>
<reference evidence="1 2" key="1">
    <citation type="submission" date="2023-07" db="EMBL/GenBank/DDBJ databases">
        <title>Novel species of Thermanaerothrix with wide hydrolytic capabilities.</title>
        <authorList>
            <person name="Zayulina K.S."/>
            <person name="Podosokorskaya O.A."/>
            <person name="Elcheninov A.G."/>
        </authorList>
    </citation>
    <scope>NUCLEOTIDE SEQUENCE [LARGE SCALE GENOMIC DNA]</scope>
    <source>
        <strain evidence="1 2">4228-RoL</strain>
    </source>
</reference>
<dbReference type="EMBL" id="JAUHMF010000002">
    <property type="protein sequence ID" value="MDT8898283.1"/>
    <property type="molecule type" value="Genomic_DNA"/>
</dbReference>
<evidence type="ECO:0000313" key="2">
    <source>
        <dbReference type="Proteomes" id="UP001254165"/>
    </source>
</evidence>
<proteinExistence type="predicted"/>
<sequence>MPDTLLSNIIRIRSNYLRAIRLEDDISNSNILGGYTLTVQALNTLKRITEGITNHSRAWTLTGPYGSGKSFFGLFLANLLDPHRYGHAMAWKMISVVDPLIAAQLQQTLKENGGILSVIVTGARASLQECLARGFSKVLDEDNHLHELKQSLENVRYSDSGTFLKWVRTFVSQVSQYRDNTNGVLILLDEMGKVLEHATSNSQESDIYLLQELAEFSARSNSHPFIFIGILHQAFETYAAFLSQSARREWAKVQGRFEDIPYHEAPTQQMRLLADAFGKHSVALPVSKPILMTWCPPGMNLDEFEGLCQKVYPLHPSVFVALPYIFRRLGQNERSLFTYLSSQEPFGFQEFLSTHKFGDILYLPNLFDYLAANYQATIYSTSRARPLTEALERLENTLSLREIEKDLLKTIGLLNWLSETSPIQATEKTIISALTPAYPESELYTTLGTLQHKSFITYRRFNHVYAIWQGSDVDLEERLQIARSRVETTLSIAEILQRYLPPRPLLAHRHSYITGTQRFFEVRYLDSHNKDTISLDASQNNSGVVLLCLPGSMAEEEEFERWVHNEEISRRLNLVVGIAPRAIHLRELVREFRALHWTKENTPELRDDPIARKEWRTRLALLEHAIRTELDHAFNLRQGYISKGSRWYYRGNEVFPKSRSGLSGLLSDICDTLYSSSPKLWNELLNRQELTAQGAGARRRLIEAILTQSDKPLMGIEKFPPERSMYETLLKRGGLHRWSDGVWQIVPPAQKDPLNLCPTWEAISHFIFGGLPEPRPLTDLYDILFAPPYGVTPGLAPVLLALFYKVHENEITLYKEGTLIIDPNVADWEVLLRRPELFSIAGCRVSGLRAAILERMARGLHVQPYIMPIVRSLIGRLKALPEYAQRTRNLPESALNLRQAAERTRSPERFLFVELPEALGLPPFEEEEFDPKRFDEFFERLNLALEALANSTPRLLVWARDVWLSSCGLPSGEEGWAIFRSECQKMAVRVTHPQLVPLVKRAAEAPESRSALESVLAFIANRPPRTWTDTDAERFEARAEHLGALWRVEAGLTDDLLLPPELRERSQKIANELETYLRSLESNKLVLRAALQTLTLRLRE</sequence>
<keyword evidence="2" id="KW-1185">Reference proteome</keyword>
<evidence type="ECO:0000313" key="1">
    <source>
        <dbReference type="EMBL" id="MDT8898283.1"/>
    </source>
</evidence>
<protein>
    <recommendedName>
        <fullName evidence="3">ATP-binding protein</fullName>
    </recommendedName>
</protein>
<evidence type="ECO:0008006" key="3">
    <source>
        <dbReference type="Google" id="ProtNLM"/>
    </source>
</evidence>
<dbReference type="Proteomes" id="UP001254165">
    <property type="component" value="Unassembled WGS sequence"/>
</dbReference>
<organism evidence="1 2">
    <name type="scientific">Thermanaerothrix solaris</name>
    <dbReference type="NCBI Taxonomy" id="3058434"/>
    <lineage>
        <taxon>Bacteria</taxon>
        <taxon>Bacillati</taxon>
        <taxon>Chloroflexota</taxon>
        <taxon>Anaerolineae</taxon>
        <taxon>Anaerolineales</taxon>
        <taxon>Anaerolineaceae</taxon>
        <taxon>Thermanaerothrix</taxon>
    </lineage>
</organism>
<dbReference type="SUPFAM" id="SSF52540">
    <property type="entry name" value="P-loop containing nucleoside triphosphate hydrolases"/>
    <property type="match status" value="1"/>
</dbReference>
<name>A0ABU3NN54_9CHLR</name>
<gene>
    <name evidence="1" type="ORF">QYE77_08385</name>
</gene>